<accession>A0A143PQP9</accession>
<sequence length="331" mass="35275">MTVMTESARTPRSPALELAARVLRTEAAAVEGLVARLDGRFEQAVALLAGCRGRVVVTGIGKSGLICRKIAATLASTGTPAFFLHPAEALHGDLGVVTADDVVVALSYGGETPEVVRLVEIVKRLGARLIGMTGAPRSTLAQVADVHLDCAVDEEACPLNLAPTASTTAALALGDALAMVLATEKGFRADDFAHRHPGGSLGKRLMRVEQLMHTGDSMPRVDEETPLRDVIYEMSRKGLGMTCVTDRDGTLVGLVTDGDLRRLMMRDEDISGRTAREIMSRGPVTISGDLLAVAALQVMETRRITSVPVIDAANQPRGVLHIHDLWQTELF</sequence>
<keyword evidence="3 7" id="KW-0129">CBS domain</keyword>
<evidence type="ECO:0000256" key="3">
    <source>
        <dbReference type="ARBA" id="ARBA00023122"/>
    </source>
</evidence>
<dbReference type="KEGG" id="abac:LuPra_04168"/>
<dbReference type="Pfam" id="PF01380">
    <property type="entry name" value="SIS"/>
    <property type="match status" value="1"/>
</dbReference>
<dbReference type="FunFam" id="3.40.50.10490:FF:000011">
    <property type="entry name" value="Arabinose 5-phosphate isomerase"/>
    <property type="match status" value="1"/>
</dbReference>
<feature type="site" description="Catalytically relevant" evidence="6">
    <location>
        <position position="155"/>
    </location>
</feature>
<dbReference type="PROSITE" id="PS51371">
    <property type="entry name" value="CBS"/>
    <property type="match status" value="2"/>
</dbReference>
<dbReference type="Gene3D" id="3.10.580.10">
    <property type="entry name" value="CBS-domain"/>
    <property type="match status" value="1"/>
</dbReference>
<dbReference type="PANTHER" id="PTHR42745">
    <property type="match status" value="1"/>
</dbReference>
<feature type="binding site" evidence="5">
    <location>
        <position position="85"/>
    </location>
    <ligand>
        <name>Zn(2+)</name>
        <dbReference type="ChEBI" id="CHEBI:29105"/>
    </ligand>
</feature>
<feature type="site" description="Catalytically relevant" evidence="6">
    <location>
        <position position="114"/>
    </location>
</feature>
<evidence type="ECO:0000256" key="4">
    <source>
        <dbReference type="PIRNR" id="PIRNR004692"/>
    </source>
</evidence>
<evidence type="ECO:0000313" key="10">
    <source>
        <dbReference type="EMBL" id="AMY10925.1"/>
    </source>
</evidence>
<dbReference type="GO" id="GO:0019146">
    <property type="term" value="F:arabinose-5-phosphate isomerase activity"/>
    <property type="evidence" value="ECO:0007669"/>
    <property type="project" value="UniProtKB-EC"/>
</dbReference>
<dbReference type="GO" id="GO:0005975">
    <property type="term" value="P:carbohydrate metabolic process"/>
    <property type="evidence" value="ECO:0007669"/>
    <property type="project" value="InterPro"/>
</dbReference>
<dbReference type="Gene3D" id="3.40.50.10490">
    <property type="entry name" value="Glucose-6-phosphate isomerase like protein, domain 1"/>
    <property type="match status" value="1"/>
</dbReference>
<dbReference type="InterPro" id="IPR001347">
    <property type="entry name" value="SIS_dom"/>
</dbReference>
<dbReference type="Proteomes" id="UP000076079">
    <property type="component" value="Chromosome"/>
</dbReference>
<dbReference type="CDD" id="cd05014">
    <property type="entry name" value="SIS_Kpsf"/>
    <property type="match status" value="1"/>
</dbReference>
<feature type="domain" description="SIS" evidence="9">
    <location>
        <begin position="44"/>
        <end position="187"/>
    </location>
</feature>
<reference evidence="11" key="2">
    <citation type="submission" date="2016-04" db="EMBL/GenBank/DDBJ databases">
        <title>First Complete Genome Sequence of a Subdivision 6 Acidobacterium.</title>
        <authorList>
            <person name="Huang S."/>
            <person name="Vieira S."/>
            <person name="Bunk B."/>
            <person name="Riedel T."/>
            <person name="Sproeer C."/>
            <person name="Overmann J."/>
        </authorList>
    </citation>
    <scope>NUCLEOTIDE SEQUENCE [LARGE SCALE GENOMIC DNA]</scope>
    <source>
        <strain evidence="11">DSM 100886 HEG_-6_39</strain>
    </source>
</reference>
<evidence type="ECO:0000259" key="9">
    <source>
        <dbReference type="PROSITE" id="PS51464"/>
    </source>
</evidence>
<feature type="site" description="Catalytically relevant" evidence="6">
    <location>
        <position position="62"/>
    </location>
</feature>
<evidence type="ECO:0000256" key="2">
    <source>
        <dbReference type="ARBA" id="ARBA00022737"/>
    </source>
</evidence>
<evidence type="ECO:0000256" key="7">
    <source>
        <dbReference type="PROSITE-ProRule" id="PRU00703"/>
    </source>
</evidence>
<feature type="site" description="Catalytically relevant" evidence="6">
    <location>
        <position position="196"/>
    </location>
</feature>
<keyword evidence="2" id="KW-0677">Repeat</keyword>
<evidence type="ECO:0000256" key="6">
    <source>
        <dbReference type="PIRSR" id="PIRSR004692-3"/>
    </source>
</evidence>
<evidence type="ECO:0000259" key="8">
    <source>
        <dbReference type="PROSITE" id="PS51371"/>
    </source>
</evidence>
<dbReference type="InterPro" id="IPR035474">
    <property type="entry name" value="SIS_Kpsf"/>
</dbReference>
<dbReference type="SMART" id="SM00116">
    <property type="entry name" value="CBS"/>
    <property type="match status" value="2"/>
</dbReference>
<dbReference type="EC" id="5.3.1.13" evidence="10"/>
<dbReference type="Pfam" id="PF00571">
    <property type="entry name" value="CBS"/>
    <property type="match status" value="2"/>
</dbReference>
<dbReference type="EMBL" id="CP015136">
    <property type="protein sequence ID" value="AMY10925.1"/>
    <property type="molecule type" value="Genomic_DNA"/>
</dbReference>
<keyword evidence="5" id="KW-0479">Metal-binding</keyword>
<dbReference type="NCBIfam" id="TIGR00393">
    <property type="entry name" value="kpsF"/>
    <property type="match status" value="1"/>
</dbReference>
<dbReference type="InterPro" id="IPR046348">
    <property type="entry name" value="SIS_dom_sf"/>
</dbReference>
<dbReference type="GO" id="GO:0046872">
    <property type="term" value="F:metal ion binding"/>
    <property type="evidence" value="ECO:0007669"/>
    <property type="project" value="UniProtKB-KW"/>
</dbReference>
<dbReference type="SUPFAM" id="SSF53697">
    <property type="entry name" value="SIS domain"/>
    <property type="match status" value="1"/>
</dbReference>
<dbReference type="PANTHER" id="PTHR42745:SF1">
    <property type="entry name" value="ARABINOSE 5-PHOSPHATE ISOMERASE KDSD"/>
    <property type="match status" value="1"/>
</dbReference>
<evidence type="ECO:0000313" key="11">
    <source>
        <dbReference type="Proteomes" id="UP000076079"/>
    </source>
</evidence>
<reference evidence="10 11" key="1">
    <citation type="journal article" date="2016" name="Genome Announc.">
        <title>First Complete Genome Sequence of a Subdivision 6 Acidobacterium Strain.</title>
        <authorList>
            <person name="Huang S."/>
            <person name="Vieira S."/>
            <person name="Bunk B."/>
            <person name="Riedel T."/>
            <person name="Sproer C."/>
            <person name="Overmann J."/>
        </authorList>
    </citation>
    <scope>NUCLEOTIDE SEQUENCE [LARGE SCALE GENOMIC DNA]</scope>
    <source>
        <strain evidence="11">DSM 100886 HEG_-6_39</strain>
    </source>
</reference>
<organism evidence="10 11">
    <name type="scientific">Luteitalea pratensis</name>
    <dbReference type="NCBI Taxonomy" id="1855912"/>
    <lineage>
        <taxon>Bacteria</taxon>
        <taxon>Pseudomonadati</taxon>
        <taxon>Acidobacteriota</taxon>
        <taxon>Vicinamibacteria</taxon>
        <taxon>Vicinamibacterales</taxon>
        <taxon>Vicinamibacteraceae</taxon>
        <taxon>Luteitalea</taxon>
    </lineage>
</organism>
<feature type="domain" description="CBS" evidence="8">
    <location>
        <begin position="212"/>
        <end position="270"/>
    </location>
</feature>
<dbReference type="InterPro" id="IPR050986">
    <property type="entry name" value="GutQ/KpsF_isomerases"/>
</dbReference>
<dbReference type="InterPro" id="IPR004800">
    <property type="entry name" value="KdsD/KpsF-type"/>
</dbReference>
<feature type="domain" description="CBS" evidence="8">
    <location>
        <begin position="279"/>
        <end position="331"/>
    </location>
</feature>
<dbReference type="PROSITE" id="PS51464">
    <property type="entry name" value="SIS"/>
    <property type="match status" value="1"/>
</dbReference>
<dbReference type="PIRSF" id="PIRSF004692">
    <property type="entry name" value="KdsD_KpsF"/>
    <property type="match status" value="1"/>
</dbReference>
<gene>
    <name evidence="10" type="primary">kdsD</name>
    <name evidence="10" type="ORF">LuPra_04168</name>
</gene>
<dbReference type="AlphaFoldDB" id="A0A143PQP9"/>
<evidence type="ECO:0000256" key="1">
    <source>
        <dbReference type="ARBA" id="ARBA00008165"/>
    </source>
</evidence>
<keyword evidence="11" id="KW-1185">Reference proteome</keyword>
<keyword evidence="5" id="KW-0862">Zinc</keyword>
<protein>
    <submittedName>
        <fullName evidence="10">Arabinose 5-phosphate isomerase KdsD</fullName>
        <ecNumber evidence="10">5.3.1.13</ecNumber>
    </submittedName>
</protein>
<dbReference type="GO" id="GO:1901135">
    <property type="term" value="P:carbohydrate derivative metabolic process"/>
    <property type="evidence" value="ECO:0007669"/>
    <property type="project" value="InterPro"/>
</dbReference>
<dbReference type="GO" id="GO:0097367">
    <property type="term" value="F:carbohydrate derivative binding"/>
    <property type="evidence" value="ECO:0007669"/>
    <property type="project" value="InterPro"/>
</dbReference>
<dbReference type="STRING" id="1855912.LuPra_04168"/>
<dbReference type="PATRIC" id="fig|1813736.3.peg.4407"/>
<comment type="similarity">
    <text evidence="1 4">Belongs to the SIS family. GutQ/KpsF subfamily.</text>
</comment>
<name>A0A143PQP9_LUTPR</name>
<dbReference type="InterPro" id="IPR000644">
    <property type="entry name" value="CBS_dom"/>
</dbReference>
<proteinExistence type="inferred from homology"/>
<dbReference type="CDD" id="cd04604">
    <property type="entry name" value="CBS_pair_SIS_assoc"/>
    <property type="match status" value="1"/>
</dbReference>
<dbReference type="InterPro" id="IPR046342">
    <property type="entry name" value="CBS_dom_sf"/>
</dbReference>
<evidence type="ECO:0000256" key="5">
    <source>
        <dbReference type="PIRSR" id="PIRSR004692-2"/>
    </source>
</evidence>
<keyword evidence="10" id="KW-0413">Isomerase</keyword>